<name>B6U7C3_MAIZE</name>
<dbReference type="OrthoDB" id="10625341at2759"/>
<feature type="compositionally biased region" description="Pro residues" evidence="1">
    <location>
        <begin position="62"/>
        <end position="79"/>
    </location>
</feature>
<reference evidence="3" key="1">
    <citation type="journal article" date="2009" name="Plant Mol. Biol.">
        <title>Insights into corn genes derived from large-scale cDNA sequencing.</title>
        <authorList>
            <person name="Alexandrov N.N."/>
            <person name="Brover V.V."/>
            <person name="Freidin S."/>
            <person name="Troukhan M.E."/>
            <person name="Tatarinova T.V."/>
            <person name="Zhang H."/>
            <person name="Swaller T.J."/>
            <person name="Lu Y.P."/>
            <person name="Bouck J."/>
            <person name="Flavell R.B."/>
            <person name="Feldmann K.A."/>
        </authorList>
    </citation>
    <scope>NUCLEOTIDE SEQUENCE</scope>
</reference>
<evidence type="ECO:0000256" key="2">
    <source>
        <dbReference type="SAM" id="SignalP"/>
    </source>
</evidence>
<feature type="signal peptide" evidence="2">
    <location>
        <begin position="1"/>
        <end position="27"/>
    </location>
</feature>
<dbReference type="ExpressionAtlas" id="B6U7C3">
    <property type="expression patterns" value="baseline and differential"/>
</dbReference>
<dbReference type="KEGG" id="zma:100278342"/>
<sequence>MAVLERRSRLPAVAQLAVAFWLAATSACLCRSVIPDPDLEPGRPCVGRLFCRWPPLPLPSPPPPPVVTPPPAPETTTPPPRHHHTPPFCPSPLCRHRLPPHLPRPIYPPPTPLSPESPPLPPSPPVITPPPPTPRHPYPTPRPCIYPFCPPRPPVCLGCGSHGGPP</sequence>
<evidence type="ECO:0000256" key="1">
    <source>
        <dbReference type="SAM" id="MobiDB-lite"/>
    </source>
</evidence>
<dbReference type="AlphaFoldDB" id="B6U7C3"/>
<dbReference type="PROSITE" id="PS51257">
    <property type="entry name" value="PROKAR_LIPOPROTEIN"/>
    <property type="match status" value="1"/>
</dbReference>
<accession>B6U7C3</accession>
<dbReference type="EMBL" id="EU973138">
    <property type="protein sequence ID" value="ACG45256.1"/>
    <property type="molecule type" value="mRNA"/>
</dbReference>
<keyword evidence="2" id="KW-0732">Signal</keyword>
<protein>
    <submittedName>
        <fullName evidence="3">Uncharacterized protein</fullName>
    </submittedName>
</protein>
<proteinExistence type="evidence at transcript level"/>
<feature type="chain" id="PRO_5002848027" evidence="2">
    <location>
        <begin position="28"/>
        <end position="166"/>
    </location>
</feature>
<organism evidence="3">
    <name type="scientific">Zea mays</name>
    <name type="common">Maize</name>
    <dbReference type="NCBI Taxonomy" id="4577"/>
    <lineage>
        <taxon>Eukaryota</taxon>
        <taxon>Viridiplantae</taxon>
        <taxon>Streptophyta</taxon>
        <taxon>Embryophyta</taxon>
        <taxon>Tracheophyta</taxon>
        <taxon>Spermatophyta</taxon>
        <taxon>Magnoliopsida</taxon>
        <taxon>Liliopsida</taxon>
        <taxon>Poales</taxon>
        <taxon>Poaceae</taxon>
        <taxon>PACMAD clade</taxon>
        <taxon>Panicoideae</taxon>
        <taxon>Andropogonodae</taxon>
        <taxon>Andropogoneae</taxon>
        <taxon>Tripsacinae</taxon>
        <taxon>Zea</taxon>
    </lineage>
</organism>
<feature type="region of interest" description="Disordered" evidence="1">
    <location>
        <begin position="62"/>
        <end position="134"/>
    </location>
</feature>
<feature type="compositionally biased region" description="Pro residues" evidence="1">
    <location>
        <begin position="100"/>
        <end position="134"/>
    </location>
</feature>
<evidence type="ECO:0000313" key="3">
    <source>
        <dbReference type="EMBL" id="ACG45256.1"/>
    </source>
</evidence>